<name>A0AAN6PJM6_9PEZI</name>
<dbReference type="Pfam" id="PF14040">
    <property type="entry name" value="DNase_NucA_NucB"/>
    <property type="match status" value="1"/>
</dbReference>
<reference evidence="4" key="1">
    <citation type="journal article" date="2023" name="Mol. Phylogenet. Evol.">
        <title>Genome-scale phylogeny and comparative genomics of the fungal order Sordariales.</title>
        <authorList>
            <person name="Hensen N."/>
            <person name="Bonometti L."/>
            <person name="Westerberg I."/>
            <person name="Brannstrom I.O."/>
            <person name="Guillou S."/>
            <person name="Cros-Aarteil S."/>
            <person name="Calhoun S."/>
            <person name="Haridas S."/>
            <person name="Kuo A."/>
            <person name="Mondo S."/>
            <person name="Pangilinan J."/>
            <person name="Riley R."/>
            <person name="LaButti K."/>
            <person name="Andreopoulos B."/>
            <person name="Lipzen A."/>
            <person name="Chen C."/>
            <person name="Yan M."/>
            <person name="Daum C."/>
            <person name="Ng V."/>
            <person name="Clum A."/>
            <person name="Steindorff A."/>
            <person name="Ohm R.A."/>
            <person name="Martin F."/>
            <person name="Silar P."/>
            <person name="Natvig D.O."/>
            <person name="Lalanne C."/>
            <person name="Gautier V."/>
            <person name="Ament-Velasquez S.L."/>
            <person name="Kruys A."/>
            <person name="Hutchinson M.I."/>
            <person name="Powell A.J."/>
            <person name="Barry K."/>
            <person name="Miller A.N."/>
            <person name="Grigoriev I.V."/>
            <person name="Debuchy R."/>
            <person name="Gladieux P."/>
            <person name="Hiltunen Thoren M."/>
            <person name="Johannesson H."/>
        </authorList>
    </citation>
    <scope>NUCLEOTIDE SEQUENCE [LARGE SCALE GENOMIC DNA]</scope>
    <source>
        <strain evidence="4">CBS 284.82</strain>
    </source>
</reference>
<organism evidence="3 4">
    <name type="scientific">Parachaetomium inaequale</name>
    <dbReference type="NCBI Taxonomy" id="2588326"/>
    <lineage>
        <taxon>Eukaryota</taxon>
        <taxon>Fungi</taxon>
        <taxon>Dikarya</taxon>
        <taxon>Ascomycota</taxon>
        <taxon>Pezizomycotina</taxon>
        <taxon>Sordariomycetes</taxon>
        <taxon>Sordariomycetidae</taxon>
        <taxon>Sordariales</taxon>
        <taxon>Chaetomiaceae</taxon>
        <taxon>Parachaetomium</taxon>
    </lineage>
</organism>
<keyword evidence="4" id="KW-1185">Reference proteome</keyword>
<gene>
    <name evidence="3" type="ORF">C8A01DRAFT_33715</name>
</gene>
<protein>
    <recommendedName>
        <fullName evidence="2">Deoxyribonuclease NucA/NucB domain-containing protein</fullName>
    </recommendedName>
</protein>
<accession>A0AAN6PJM6</accession>
<dbReference type="Proteomes" id="UP001303115">
    <property type="component" value="Unassembled WGS sequence"/>
</dbReference>
<feature type="compositionally biased region" description="Polar residues" evidence="1">
    <location>
        <begin position="7"/>
        <end position="17"/>
    </location>
</feature>
<evidence type="ECO:0000256" key="1">
    <source>
        <dbReference type="SAM" id="MobiDB-lite"/>
    </source>
</evidence>
<evidence type="ECO:0000313" key="4">
    <source>
        <dbReference type="Proteomes" id="UP001303115"/>
    </source>
</evidence>
<feature type="region of interest" description="Disordered" evidence="1">
    <location>
        <begin position="1"/>
        <end position="20"/>
    </location>
</feature>
<comment type="caution">
    <text evidence="3">The sequence shown here is derived from an EMBL/GenBank/DDBJ whole genome shotgun (WGS) entry which is preliminary data.</text>
</comment>
<feature type="compositionally biased region" description="Polar residues" evidence="1">
    <location>
        <begin position="127"/>
        <end position="145"/>
    </location>
</feature>
<feature type="region of interest" description="Disordered" evidence="1">
    <location>
        <begin position="25"/>
        <end position="52"/>
    </location>
</feature>
<feature type="region of interest" description="Disordered" evidence="1">
    <location>
        <begin position="121"/>
        <end position="145"/>
    </location>
</feature>
<evidence type="ECO:0000259" key="2">
    <source>
        <dbReference type="Pfam" id="PF14040"/>
    </source>
</evidence>
<feature type="domain" description="Deoxyribonuclease NucA/NucB" evidence="2">
    <location>
        <begin position="23"/>
        <end position="110"/>
    </location>
</feature>
<proteinExistence type="predicted"/>
<evidence type="ECO:0000313" key="3">
    <source>
        <dbReference type="EMBL" id="KAK4042219.1"/>
    </source>
</evidence>
<sequence>MCAGIRNQKTQRPSQVPSDDIMVLTYAGPDRKANKKRRRESMCPGYCSGQKSPSGERLECDEFPLACTEEGGDGSSRMCIPSSQNSGLQGPMINCYLEFYNIQAGDKFVVRMDSCSSIGKSLRVRGNTPNNPDSPTVQTNSDGTLTLSSDATEWIPYPDRDTTGNGNGGGIVVIPLGNATLGSYTAMLGFSSLDGFQHLAVVDGEGFASWDLQGNNNGTLPGAQTPQQLALSFSLGDGDGDNDDDDTDLAVAAAASSRVSVSATLVATVSPPPPPATSSSAAARALAAPMAGRMGDQALAIVLGVLVAIRL</sequence>
<dbReference type="EMBL" id="MU854344">
    <property type="protein sequence ID" value="KAK4042219.1"/>
    <property type="molecule type" value="Genomic_DNA"/>
</dbReference>
<dbReference type="AlphaFoldDB" id="A0AAN6PJM6"/>
<dbReference type="InterPro" id="IPR029476">
    <property type="entry name" value="DNase_NucA_NucB"/>
</dbReference>